<dbReference type="AlphaFoldDB" id="A0A017HU43"/>
<dbReference type="PATRIC" id="fig|442562.3.peg.1104"/>
<organism evidence="1 2">
    <name type="scientific">Rubellimicrobium mesophilum DSM 19309</name>
    <dbReference type="NCBI Taxonomy" id="442562"/>
    <lineage>
        <taxon>Bacteria</taxon>
        <taxon>Pseudomonadati</taxon>
        <taxon>Pseudomonadota</taxon>
        <taxon>Alphaproteobacteria</taxon>
        <taxon>Rhodobacterales</taxon>
        <taxon>Roseobacteraceae</taxon>
        <taxon>Rubellimicrobium</taxon>
    </lineage>
</organism>
<dbReference type="EMBL" id="AOSK01000031">
    <property type="protein sequence ID" value="EYD77274.1"/>
    <property type="molecule type" value="Genomic_DNA"/>
</dbReference>
<dbReference type="HOGENOM" id="CLU_056788_12_3_5"/>
<evidence type="ECO:0000313" key="1">
    <source>
        <dbReference type="EMBL" id="EYD77274.1"/>
    </source>
</evidence>
<proteinExistence type="predicted"/>
<comment type="caution">
    <text evidence="1">The sequence shown here is derived from an EMBL/GenBank/DDBJ whole genome shotgun (WGS) entry which is preliminary data.</text>
</comment>
<reference evidence="1 2" key="1">
    <citation type="submission" date="2013-02" db="EMBL/GenBank/DDBJ databases">
        <authorList>
            <person name="Fiebig A."/>
            <person name="Goeker M."/>
            <person name="Klenk H.-P.P."/>
        </authorList>
    </citation>
    <scope>NUCLEOTIDE SEQUENCE [LARGE SCALE GENOMIC DNA]</scope>
    <source>
        <strain evidence="1 2">DSM 19309</strain>
    </source>
</reference>
<name>A0A017HU43_9RHOB</name>
<keyword evidence="2" id="KW-1185">Reference proteome</keyword>
<accession>A0A017HU43</accession>
<evidence type="ECO:0000313" key="2">
    <source>
        <dbReference type="Proteomes" id="UP000019666"/>
    </source>
</evidence>
<dbReference type="STRING" id="442562.Rumeso_01114"/>
<protein>
    <submittedName>
        <fullName evidence="1">Mobile element protein</fullName>
    </submittedName>
</protein>
<dbReference type="Proteomes" id="UP000019666">
    <property type="component" value="Unassembled WGS sequence"/>
</dbReference>
<gene>
    <name evidence="1" type="ORF">Rumeso_01114</name>
</gene>
<sequence length="49" mass="5649">MAFSKLKAHLRRREARSFERVLEALGSICHLFTSTECQNYFRAAGYAPD</sequence>